<name>A0A815XPH4_9BILA</name>
<accession>A0A815XPH4</accession>
<dbReference type="InterPro" id="IPR001810">
    <property type="entry name" value="F-box_dom"/>
</dbReference>
<dbReference type="InterPro" id="IPR032675">
    <property type="entry name" value="LRR_dom_sf"/>
</dbReference>
<gene>
    <name evidence="3" type="ORF">JXQ802_LOCUS58477</name>
    <name evidence="2" type="ORF">PYM288_LOCUS41847</name>
</gene>
<dbReference type="InterPro" id="IPR036047">
    <property type="entry name" value="F-box-like_dom_sf"/>
</dbReference>
<organism evidence="2 4">
    <name type="scientific">Rotaria sordida</name>
    <dbReference type="NCBI Taxonomy" id="392033"/>
    <lineage>
        <taxon>Eukaryota</taxon>
        <taxon>Metazoa</taxon>
        <taxon>Spiralia</taxon>
        <taxon>Gnathifera</taxon>
        <taxon>Rotifera</taxon>
        <taxon>Eurotatoria</taxon>
        <taxon>Bdelloidea</taxon>
        <taxon>Philodinida</taxon>
        <taxon>Philodinidae</taxon>
        <taxon>Rotaria</taxon>
    </lineage>
</organism>
<keyword evidence="5" id="KW-1185">Reference proteome</keyword>
<evidence type="ECO:0000313" key="3">
    <source>
        <dbReference type="EMBL" id="CAF1676620.1"/>
    </source>
</evidence>
<feature type="domain" description="F-box" evidence="1">
    <location>
        <begin position="5"/>
        <end position="52"/>
    </location>
</feature>
<evidence type="ECO:0000259" key="1">
    <source>
        <dbReference type="PROSITE" id="PS50181"/>
    </source>
</evidence>
<comment type="caution">
    <text evidence="2">The sequence shown here is derived from an EMBL/GenBank/DDBJ whole genome shotgun (WGS) entry which is preliminary data.</text>
</comment>
<evidence type="ECO:0000313" key="2">
    <source>
        <dbReference type="EMBL" id="CAF1559911.1"/>
    </source>
</evidence>
<reference evidence="2" key="1">
    <citation type="submission" date="2021-02" db="EMBL/GenBank/DDBJ databases">
        <authorList>
            <person name="Nowell W R."/>
        </authorList>
    </citation>
    <scope>NUCLEOTIDE SEQUENCE</scope>
</reference>
<dbReference type="PROSITE" id="PS50181">
    <property type="entry name" value="FBOX"/>
    <property type="match status" value="1"/>
</dbReference>
<dbReference type="SUPFAM" id="SSF81383">
    <property type="entry name" value="F-box domain"/>
    <property type="match status" value="1"/>
</dbReference>
<proteinExistence type="predicted"/>
<evidence type="ECO:0000313" key="4">
    <source>
        <dbReference type="Proteomes" id="UP000663854"/>
    </source>
</evidence>
<dbReference type="Proteomes" id="UP000663870">
    <property type="component" value="Unassembled WGS sequence"/>
</dbReference>
<sequence>MEYSSIQLNDLSDEILLIIFKNLNNIDLLYSLIGVNKQLNNIVHDSMFTSSLTLFNHSSYNNIYPLSDLMLDRFCFQILPSIHHKIKWIDVEVSSMKRILSANYPILSGLGIYNIEKDTDLDIFTGKIFLSQF</sequence>
<dbReference type="Proteomes" id="UP000663854">
    <property type="component" value="Unassembled WGS sequence"/>
</dbReference>
<protein>
    <recommendedName>
        <fullName evidence="1">F-box domain-containing protein</fullName>
    </recommendedName>
</protein>
<dbReference type="EMBL" id="CAJNOL010016874">
    <property type="protein sequence ID" value="CAF1676620.1"/>
    <property type="molecule type" value="Genomic_DNA"/>
</dbReference>
<dbReference type="Pfam" id="PF00646">
    <property type="entry name" value="F-box"/>
    <property type="match status" value="1"/>
</dbReference>
<dbReference type="EMBL" id="CAJNOH010014960">
    <property type="protein sequence ID" value="CAF1559911.1"/>
    <property type="molecule type" value="Genomic_DNA"/>
</dbReference>
<evidence type="ECO:0000313" key="5">
    <source>
        <dbReference type="Proteomes" id="UP000663870"/>
    </source>
</evidence>
<dbReference type="AlphaFoldDB" id="A0A815XPH4"/>
<dbReference type="Gene3D" id="3.80.10.10">
    <property type="entry name" value="Ribonuclease Inhibitor"/>
    <property type="match status" value="1"/>
</dbReference>